<evidence type="ECO:0000313" key="11">
    <source>
        <dbReference type="Proteomes" id="UP001055091"/>
    </source>
</evidence>
<feature type="domain" description="Beta galactosidase small chain/" evidence="9">
    <location>
        <begin position="740"/>
        <end position="1013"/>
    </location>
</feature>
<evidence type="ECO:0000256" key="5">
    <source>
        <dbReference type="ARBA" id="ARBA00022801"/>
    </source>
</evidence>
<dbReference type="GO" id="GO:0030246">
    <property type="term" value="F:carbohydrate binding"/>
    <property type="evidence" value="ECO:0007669"/>
    <property type="project" value="InterPro"/>
</dbReference>
<dbReference type="Pfam" id="PF02836">
    <property type="entry name" value="Glyco_hydro_2_C"/>
    <property type="match status" value="1"/>
</dbReference>
<dbReference type="InterPro" id="IPR050347">
    <property type="entry name" value="Bact_Beta-galactosidase"/>
</dbReference>
<dbReference type="InterPro" id="IPR004199">
    <property type="entry name" value="B-gal_small/dom_5"/>
</dbReference>
<sequence length="1015" mass="115592">MDQYHADLAWLENPEVFAVNRLEAHSDHRFYESREEADGGIMKLRQSLNGIWKFSYAPKPEQRKKDFYKPERSLGDFGEITVPGHIELQGYGKCQYINTMYPWEGHSEIKPPHVDWEDNPVGSYVKEFETDAALKNKRLFLSFQGVESAFYVWVNGRFVGYSEDSFTPSEFEITDFVKDGVNRLAVEVYKRSSASWIEDQDFFRFSGIFREVYLYAVPECHVRDMFVHPGVLEDLKTGELTVDLTLEGSRKGSVSALLTDREGNTAVVWERMPAGENISFAGRVPEVHLWSGEDAFLYTLTVILYDEKGRIVEVVPQKLGFRRFEMKDRLMCLNGKRIVFRGINRHEFDVRRGRAVTEEDMLWDIRFMKRHNINAVRTCHYPNQSRWYELCDEYGIYLIDEANLESHGSWQKMGACEPSWNVPGSLPEWKECVVDRAKSMLERDKNHASVLIWSCGNESYAGEDILAMSKYFKERDPSRLVHYEGVFWNREFNETSDMESRMYAKPAEVEAYLEGEPEKPFILCEYMHAMGNSLGGMEKYTSLEDRYPMYQGGFIWDYVDQALMKTDENGVEHMAYGGDFNDRPTDYNFCGNGIVYADRTISPKAQEVKALYQDLKLVPDAGGAEIENRRLFTDTSDLEFVWLALRDGVPVHSERFCAQVKPGEREYVSVSAPELTEPGEYVYQVSAVLKREEQWAAAGYETAFGESCRVIDSDDQCAGENRADAGSVPFTVIHGDVNIGVKGDGFHVIFSKQEGGIVSLVYDGREWIGKLPMPVYWRATTDNDRGNKFSVSSAVWYGAGSFPLYDSKTCVVEEGKDCVRVSYTYRLATVPETVTEVVYEVDGEGRIKTTARYFGREGLPELPLFGMRFCISGTGGGFEWYGRGPEENYCDRNAGARLGIYKSTAADSVSRYLVPQECGNRTGIRWLKVTDEAGHSIRFTAEGRPFEGSVLPYTAEELEHAAHIEELPQPRYTVVNILAAMRGVGGDDSWGAPVYPEYCVSGEKDITFSFVIGRE</sequence>
<dbReference type="InterPro" id="IPR013783">
    <property type="entry name" value="Ig-like_fold"/>
</dbReference>
<organism evidence="10 11">
    <name type="scientific">Hungatella hathewayi</name>
    <dbReference type="NCBI Taxonomy" id="154046"/>
    <lineage>
        <taxon>Bacteria</taxon>
        <taxon>Bacillati</taxon>
        <taxon>Bacillota</taxon>
        <taxon>Clostridia</taxon>
        <taxon>Lachnospirales</taxon>
        <taxon>Lachnospiraceae</taxon>
        <taxon>Hungatella</taxon>
    </lineage>
</organism>
<evidence type="ECO:0000313" key="10">
    <source>
        <dbReference type="EMBL" id="GKH04139.1"/>
    </source>
</evidence>
<dbReference type="InterPro" id="IPR011013">
    <property type="entry name" value="Gal_mutarotase_sf_dom"/>
</dbReference>
<dbReference type="InterPro" id="IPR032312">
    <property type="entry name" value="LacZ_4"/>
</dbReference>
<dbReference type="SMART" id="SM01038">
    <property type="entry name" value="Bgal_small_N"/>
    <property type="match status" value="1"/>
</dbReference>
<proteinExistence type="inferred from homology"/>
<dbReference type="InterPro" id="IPR014718">
    <property type="entry name" value="GH-type_carb-bd"/>
</dbReference>
<dbReference type="Gene3D" id="2.60.40.10">
    <property type="entry name" value="Immunoglobulins"/>
    <property type="match status" value="2"/>
</dbReference>
<dbReference type="Pfam" id="PF16353">
    <property type="entry name" value="LacZ_4"/>
    <property type="match status" value="1"/>
</dbReference>
<dbReference type="InterPro" id="IPR036156">
    <property type="entry name" value="Beta-gal/glucu_dom_sf"/>
</dbReference>
<dbReference type="SUPFAM" id="SSF49303">
    <property type="entry name" value="beta-Galactosidase/glucuronidase domain"/>
    <property type="match status" value="2"/>
</dbReference>
<comment type="catalytic activity">
    <reaction evidence="1 8">
        <text>Hydrolysis of terminal non-reducing beta-D-galactose residues in beta-D-galactosides.</text>
        <dbReference type="EC" id="3.2.1.23"/>
    </reaction>
</comment>
<evidence type="ECO:0000256" key="7">
    <source>
        <dbReference type="ARBA" id="ARBA00032230"/>
    </source>
</evidence>
<dbReference type="SUPFAM" id="SSF74650">
    <property type="entry name" value="Galactose mutarotase-like"/>
    <property type="match status" value="1"/>
</dbReference>
<dbReference type="RefSeq" id="WP_118040293.1">
    <property type="nucleotide sequence ID" value="NZ_BQNJ01000002.1"/>
</dbReference>
<reference evidence="10" key="1">
    <citation type="submission" date="2022-01" db="EMBL/GenBank/DDBJ databases">
        <title>Novel bile acid biosynthetic pathways are enriched in the microbiome of centenarians.</title>
        <authorList>
            <person name="Sato Y."/>
            <person name="Atarashi K."/>
            <person name="Plichta R.D."/>
            <person name="Arai Y."/>
            <person name="Sasajima S."/>
            <person name="Kearney M.S."/>
            <person name="Suda W."/>
            <person name="Takeshita K."/>
            <person name="Sasaki T."/>
            <person name="Okamoto S."/>
            <person name="Skelly N.A."/>
            <person name="Okamura Y."/>
            <person name="Vlamakis H."/>
            <person name="Li Y."/>
            <person name="Tanoue T."/>
            <person name="Takei H."/>
            <person name="Nittono H."/>
            <person name="Narushima S."/>
            <person name="Irie J."/>
            <person name="Itoh H."/>
            <person name="Moriya K."/>
            <person name="Sugiura Y."/>
            <person name="Suematsu M."/>
            <person name="Moritoki N."/>
            <person name="Shibata S."/>
            <person name="Littman R.D."/>
            <person name="Fischbach A.M."/>
            <person name="Uwamino Y."/>
            <person name="Inoue T."/>
            <person name="Honda A."/>
            <person name="Hattori M."/>
            <person name="Murai T."/>
            <person name="Xavier J.R."/>
            <person name="Hirose N."/>
            <person name="Honda K."/>
        </authorList>
    </citation>
    <scope>NUCLEOTIDE SEQUENCE</scope>
    <source>
        <strain evidence="10">CE91-St55</strain>
    </source>
</reference>
<dbReference type="PANTHER" id="PTHR46323:SF2">
    <property type="entry name" value="BETA-GALACTOSIDASE"/>
    <property type="match status" value="1"/>
</dbReference>
<dbReference type="InterPro" id="IPR006104">
    <property type="entry name" value="Glyco_hydro_2_N"/>
</dbReference>
<dbReference type="PROSITE" id="PS00608">
    <property type="entry name" value="GLYCOSYL_HYDROL_F2_2"/>
    <property type="match status" value="1"/>
</dbReference>
<dbReference type="InterPro" id="IPR008979">
    <property type="entry name" value="Galactose-bd-like_sf"/>
</dbReference>
<protein>
    <recommendedName>
        <fullName evidence="4 8">Beta-galactosidase</fullName>
        <ecNumber evidence="3 8">3.2.1.23</ecNumber>
    </recommendedName>
    <alternativeName>
        <fullName evidence="7 8">Lactase</fullName>
    </alternativeName>
</protein>
<dbReference type="InterPro" id="IPR006102">
    <property type="entry name" value="Ig-like_GH2"/>
</dbReference>
<comment type="similarity">
    <text evidence="2 8">Belongs to the glycosyl hydrolase 2 family.</text>
</comment>
<dbReference type="AlphaFoldDB" id="A0AA37JMU2"/>
<dbReference type="EMBL" id="BQNJ01000002">
    <property type="protein sequence ID" value="GKH04139.1"/>
    <property type="molecule type" value="Genomic_DNA"/>
</dbReference>
<evidence type="ECO:0000256" key="4">
    <source>
        <dbReference type="ARBA" id="ARBA00013303"/>
    </source>
</evidence>
<dbReference type="PROSITE" id="PS00719">
    <property type="entry name" value="GLYCOSYL_HYDROL_F2_1"/>
    <property type="match status" value="1"/>
</dbReference>
<dbReference type="Gene3D" id="2.60.120.260">
    <property type="entry name" value="Galactose-binding domain-like"/>
    <property type="match status" value="1"/>
</dbReference>
<dbReference type="PRINTS" id="PR00132">
    <property type="entry name" value="GLHYDRLASE2"/>
</dbReference>
<dbReference type="PANTHER" id="PTHR46323">
    <property type="entry name" value="BETA-GALACTOSIDASE"/>
    <property type="match status" value="1"/>
</dbReference>
<accession>A0AA37JMU2</accession>
<keyword evidence="5 8" id="KW-0378">Hydrolase</keyword>
<dbReference type="InterPro" id="IPR023232">
    <property type="entry name" value="Glyco_hydro_2_AS"/>
</dbReference>
<evidence type="ECO:0000256" key="1">
    <source>
        <dbReference type="ARBA" id="ARBA00001412"/>
    </source>
</evidence>
<dbReference type="InterPro" id="IPR017853">
    <property type="entry name" value="GH"/>
</dbReference>
<dbReference type="InterPro" id="IPR006103">
    <property type="entry name" value="Glyco_hydro_2_cat"/>
</dbReference>
<dbReference type="SUPFAM" id="SSF51445">
    <property type="entry name" value="(Trans)glycosidases"/>
    <property type="match status" value="1"/>
</dbReference>
<dbReference type="SUPFAM" id="SSF49785">
    <property type="entry name" value="Galactose-binding domain-like"/>
    <property type="match status" value="1"/>
</dbReference>
<dbReference type="Pfam" id="PF02837">
    <property type="entry name" value="Glyco_hydro_2_N"/>
    <property type="match status" value="1"/>
</dbReference>
<dbReference type="InterPro" id="IPR006101">
    <property type="entry name" value="Glyco_hydro_2"/>
</dbReference>
<dbReference type="GO" id="GO:0005990">
    <property type="term" value="P:lactose catabolic process"/>
    <property type="evidence" value="ECO:0007669"/>
    <property type="project" value="TreeGrafter"/>
</dbReference>
<gene>
    <name evidence="10" type="primary">lacZ_2</name>
    <name evidence="10" type="ORF">CE91St55_61200</name>
</gene>
<dbReference type="Gene3D" id="2.70.98.10">
    <property type="match status" value="1"/>
</dbReference>
<dbReference type="Pfam" id="PF02929">
    <property type="entry name" value="Bgal_small_N"/>
    <property type="match status" value="1"/>
</dbReference>
<evidence type="ECO:0000256" key="8">
    <source>
        <dbReference type="RuleBase" id="RU361154"/>
    </source>
</evidence>
<dbReference type="Gene3D" id="3.20.20.80">
    <property type="entry name" value="Glycosidases"/>
    <property type="match status" value="1"/>
</dbReference>
<dbReference type="Pfam" id="PF00703">
    <property type="entry name" value="Glyco_hydro_2"/>
    <property type="match status" value="1"/>
</dbReference>
<comment type="caution">
    <text evidence="10">The sequence shown here is derived from an EMBL/GenBank/DDBJ whole genome shotgun (WGS) entry which is preliminary data.</text>
</comment>
<evidence type="ECO:0000256" key="2">
    <source>
        <dbReference type="ARBA" id="ARBA00007401"/>
    </source>
</evidence>
<dbReference type="GO" id="GO:0009341">
    <property type="term" value="C:beta-galactosidase complex"/>
    <property type="evidence" value="ECO:0007669"/>
    <property type="project" value="InterPro"/>
</dbReference>
<dbReference type="Proteomes" id="UP001055091">
    <property type="component" value="Unassembled WGS sequence"/>
</dbReference>
<keyword evidence="6 8" id="KW-0326">Glycosidase</keyword>
<evidence type="ECO:0000256" key="3">
    <source>
        <dbReference type="ARBA" id="ARBA00012756"/>
    </source>
</evidence>
<dbReference type="GO" id="GO:0004565">
    <property type="term" value="F:beta-galactosidase activity"/>
    <property type="evidence" value="ECO:0007669"/>
    <property type="project" value="UniProtKB-EC"/>
</dbReference>
<dbReference type="InterPro" id="IPR023230">
    <property type="entry name" value="Glyco_hydro_2_CS"/>
</dbReference>
<evidence type="ECO:0000256" key="6">
    <source>
        <dbReference type="ARBA" id="ARBA00023295"/>
    </source>
</evidence>
<name>A0AA37JMU2_9FIRM</name>
<dbReference type="EC" id="3.2.1.23" evidence="3 8"/>
<evidence type="ECO:0000259" key="9">
    <source>
        <dbReference type="SMART" id="SM01038"/>
    </source>
</evidence>